<organism evidence="2 3">
    <name type="scientific">Candidatus Magasanikbacteria bacterium RIFCSPHIGHO2_02_FULL_51_14</name>
    <dbReference type="NCBI Taxonomy" id="1798683"/>
    <lineage>
        <taxon>Bacteria</taxon>
        <taxon>Candidatus Magasanikiibacteriota</taxon>
    </lineage>
</organism>
<proteinExistence type="predicted"/>
<reference evidence="2 3" key="1">
    <citation type="journal article" date="2016" name="Nat. Commun.">
        <title>Thousands of microbial genomes shed light on interconnected biogeochemical processes in an aquifer system.</title>
        <authorList>
            <person name="Anantharaman K."/>
            <person name="Brown C.T."/>
            <person name="Hug L.A."/>
            <person name="Sharon I."/>
            <person name="Castelle C.J."/>
            <person name="Probst A.J."/>
            <person name="Thomas B.C."/>
            <person name="Singh A."/>
            <person name="Wilkins M.J."/>
            <person name="Karaoz U."/>
            <person name="Brodie E.L."/>
            <person name="Williams K.H."/>
            <person name="Hubbard S.S."/>
            <person name="Banfield J.F."/>
        </authorList>
    </citation>
    <scope>NUCLEOTIDE SEQUENCE [LARGE SCALE GENOMIC DNA]</scope>
</reference>
<dbReference type="Proteomes" id="UP000177457">
    <property type="component" value="Unassembled WGS sequence"/>
</dbReference>
<sequence length="156" mass="17975">MAFETEQERIRRSREREPARETREAKETRADEEAKRAAAMERAEYLAREVKTSKKQMQNILLNIQQVTQAIAQLRAQLQMAVSTGDPLSVAHDKKRIEDLKKKIAEHQGELESMRTDLVRAEMEELKKGIGVGLSTEQLQQKAEEAVGRMMEEIRK</sequence>
<evidence type="ECO:0000313" key="3">
    <source>
        <dbReference type="Proteomes" id="UP000177457"/>
    </source>
</evidence>
<evidence type="ECO:0000256" key="1">
    <source>
        <dbReference type="SAM" id="MobiDB-lite"/>
    </source>
</evidence>
<dbReference type="AlphaFoldDB" id="A0A1F6MDG3"/>
<protein>
    <submittedName>
        <fullName evidence="2">Uncharacterized protein</fullName>
    </submittedName>
</protein>
<evidence type="ECO:0000313" key="2">
    <source>
        <dbReference type="EMBL" id="OGH69707.1"/>
    </source>
</evidence>
<dbReference type="EMBL" id="MFQE01000065">
    <property type="protein sequence ID" value="OGH69707.1"/>
    <property type="molecule type" value="Genomic_DNA"/>
</dbReference>
<accession>A0A1F6MDG3</accession>
<comment type="caution">
    <text evidence="2">The sequence shown here is derived from an EMBL/GenBank/DDBJ whole genome shotgun (WGS) entry which is preliminary data.</text>
</comment>
<name>A0A1F6MDG3_9BACT</name>
<feature type="region of interest" description="Disordered" evidence="1">
    <location>
        <begin position="1"/>
        <end position="35"/>
    </location>
</feature>
<gene>
    <name evidence="2" type="ORF">A3C90_03995</name>
</gene>